<dbReference type="InterPro" id="IPR036008">
    <property type="entry name" value="Aconitase_4Fe-4S_dom"/>
</dbReference>
<dbReference type="Pfam" id="PF04412">
    <property type="entry name" value="AcnX"/>
    <property type="match status" value="1"/>
</dbReference>
<dbReference type="InterPro" id="IPR015931">
    <property type="entry name" value="Acnase/IPM_dHydase_lsu_aba_1/3"/>
</dbReference>
<dbReference type="PANTHER" id="PTHR36577:SF3">
    <property type="entry name" value="DUF521 DOMAIN PROTEIN (AFU_ORTHOLOGUE AFUA_6G00490)"/>
    <property type="match status" value="1"/>
</dbReference>
<name>A0AA46TDS8_9ACTN</name>
<reference evidence="4" key="1">
    <citation type="submission" date="2022-01" db="EMBL/GenBank/DDBJ databases">
        <title>Nocardioidaceae gen. sp. A5X3R13.</title>
        <authorList>
            <person name="Lopez Marin M.A."/>
            <person name="Uhlik O."/>
        </authorList>
    </citation>
    <scope>NUCLEOTIDE SEQUENCE</scope>
    <source>
        <strain evidence="4">A5X3R13</strain>
    </source>
</reference>
<dbReference type="Gene3D" id="3.30.499.10">
    <property type="entry name" value="Aconitase, domain 3"/>
    <property type="match status" value="1"/>
</dbReference>
<dbReference type="SUPFAM" id="SSF53732">
    <property type="entry name" value="Aconitase iron-sulfur domain"/>
    <property type="match status" value="1"/>
</dbReference>
<evidence type="ECO:0000313" key="4">
    <source>
        <dbReference type="EMBL" id="UYM03459.1"/>
    </source>
</evidence>
<dbReference type="RefSeq" id="WP_271632068.1">
    <property type="nucleotide sequence ID" value="NZ_CP094970.1"/>
</dbReference>
<organism evidence="4 5">
    <name type="scientific">Solicola gregarius</name>
    <dbReference type="NCBI Taxonomy" id="2908642"/>
    <lineage>
        <taxon>Bacteria</taxon>
        <taxon>Bacillati</taxon>
        <taxon>Actinomycetota</taxon>
        <taxon>Actinomycetes</taxon>
        <taxon>Propionibacteriales</taxon>
        <taxon>Nocardioidaceae</taxon>
        <taxon>Solicola</taxon>
    </lineage>
</organism>
<dbReference type="PANTHER" id="PTHR36577">
    <property type="entry name" value="DUF521 DOMAIN PROTEIN (AFU_ORTHOLOGUE AFUA_6G00490)"/>
    <property type="match status" value="1"/>
</dbReference>
<dbReference type="EMBL" id="CP094970">
    <property type="protein sequence ID" value="UYM03459.1"/>
    <property type="molecule type" value="Genomic_DNA"/>
</dbReference>
<accession>A0AA46TDS8</accession>
<dbReference type="Proteomes" id="UP001164390">
    <property type="component" value="Chromosome"/>
</dbReference>
<evidence type="ECO:0000259" key="3">
    <source>
        <dbReference type="Pfam" id="PF04412"/>
    </source>
</evidence>
<feature type="domain" description="Phosphomevalonate dehydratase large subunit-like" evidence="3">
    <location>
        <begin position="1"/>
        <end position="407"/>
    </location>
</feature>
<dbReference type="KEGG" id="sgrg:L0C25_12920"/>
<evidence type="ECO:0000313" key="5">
    <source>
        <dbReference type="Proteomes" id="UP001164390"/>
    </source>
</evidence>
<gene>
    <name evidence="4" type="ORF">L0C25_12920</name>
</gene>
<evidence type="ECO:0000256" key="1">
    <source>
        <dbReference type="ARBA" id="ARBA00023004"/>
    </source>
</evidence>
<sequence>MQLEPGERATLEGADGQGAAMAMRVVTGLARASGAERLVEIASVHIDGCLYHGQAGVDFAERLVELGARTTVPTTLNVGSLDLLHPGMVRTESETEKDVAAGGRRLATAYEALGARPTWTCAPYQADVRPARGEHIAWAESNAIVFANSVLGARTDRYGDFLDVCAAVTGRAPYAGLHLDENRRGEVVLDCRGLGAGVLELDLAYPLLGYLAGEIAGTANPVFVGLPPGVSEDRLKALGAAAASAGGVALFHVVGTTPEAPTLDAALHDRPPEHTEVVTPERLASARRELSTAEGDRLDAVSVGTPHASLDELRALADELADGPRIHTGVAMYASTGRTVLERARQHGIAEVLQDAGVRLVVDTCTYVTSILDPSTRVVMTNSGKWAHYAPANLGVDVVLASLSECVASARAGRVVLDDGLLR</sequence>
<dbReference type="AlphaFoldDB" id="A0AA46TDS8"/>
<evidence type="ECO:0000256" key="2">
    <source>
        <dbReference type="ARBA" id="ARBA00023239"/>
    </source>
</evidence>
<keyword evidence="5" id="KW-1185">Reference proteome</keyword>
<protein>
    <submittedName>
        <fullName evidence="4">Aconitase X catalytic domain-containing protein</fullName>
    </submittedName>
</protein>
<dbReference type="InterPro" id="IPR007506">
    <property type="entry name" value="PMDh-L-like_dom"/>
</dbReference>
<keyword evidence="2" id="KW-0456">Lyase</keyword>
<keyword evidence="1" id="KW-0408">Iron</keyword>
<dbReference type="GO" id="GO:0016829">
    <property type="term" value="F:lyase activity"/>
    <property type="evidence" value="ECO:0007669"/>
    <property type="project" value="UniProtKB-KW"/>
</dbReference>
<proteinExistence type="predicted"/>